<evidence type="ECO:0000313" key="2">
    <source>
        <dbReference type="EMBL" id="RFS23455.1"/>
    </source>
</evidence>
<dbReference type="PANTHER" id="PTHR37694">
    <property type="entry name" value="SLR8022 PROTEIN"/>
    <property type="match status" value="1"/>
</dbReference>
<dbReference type="RefSeq" id="WP_116975647.1">
    <property type="nucleotide sequence ID" value="NZ_QPMM01000004.1"/>
</dbReference>
<dbReference type="SUPFAM" id="SSF51182">
    <property type="entry name" value="RmlC-like cupins"/>
    <property type="match status" value="1"/>
</dbReference>
<reference evidence="2 3" key="1">
    <citation type="submission" date="2018-07" db="EMBL/GenBank/DDBJ databases">
        <title>Chitinophaga K2CV101002-2 sp. nov., isolated from a monsoon evergreen broad-leaved forest soil.</title>
        <authorList>
            <person name="Lv Y."/>
        </authorList>
    </citation>
    <scope>NUCLEOTIDE SEQUENCE [LARGE SCALE GENOMIC DNA]</scope>
    <source>
        <strain evidence="2 3">GDMCC 1.1288</strain>
    </source>
</reference>
<organism evidence="2 3">
    <name type="scientific">Chitinophaga silvatica</name>
    <dbReference type="NCBI Taxonomy" id="2282649"/>
    <lineage>
        <taxon>Bacteria</taxon>
        <taxon>Pseudomonadati</taxon>
        <taxon>Bacteroidota</taxon>
        <taxon>Chitinophagia</taxon>
        <taxon>Chitinophagales</taxon>
        <taxon>Chitinophagaceae</taxon>
        <taxon>Chitinophaga</taxon>
    </lineage>
</organism>
<dbReference type="Proteomes" id="UP000260644">
    <property type="component" value="Unassembled WGS sequence"/>
</dbReference>
<dbReference type="InterPro" id="IPR011051">
    <property type="entry name" value="RmlC_Cupin_sf"/>
</dbReference>
<proteinExistence type="predicted"/>
<feature type="domain" description="Cupin type-2" evidence="1">
    <location>
        <begin position="31"/>
        <end position="92"/>
    </location>
</feature>
<sequence length="96" mass="10650">MKGINVLLADGNEKIKSCALFKTKRFDATLLIIQQGHQIPPHTSSTNAMVLILEGRIAFMLNDEITILDAGDTFTFKANEIHALQALETTRLLLIK</sequence>
<dbReference type="AlphaFoldDB" id="A0A3E1YBQ2"/>
<dbReference type="InterPro" id="IPR014710">
    <property type="entry name" value="RmlC-like_jellyroll"/>
</dbReference>
<dbReference type="EMBL" id="QPMM01000004">
    <property type="protein sequence ID" value="RFS23455.1"/>
    <property type="molecule type" value="Genomic_DNA"/>
</dbReference>
<dbReference type="Pfam" id="PF07883">
    <property type="entry name" value="Cupin_2"/>
    <property type="match status" value="1"/>
</dbReference>
<accession>A0A3E1YBQ2</accession>
<dbReference type="Gene3D" id="2.60.120.10">
    <property type="entry name" value="Jelly Rolls"/>
    <property type="match status" value="1"/>
</dbReference>
<protein>
    <submittedName>
        <fullName evidence="2">Cupin domain-containing protein</fullName>
    </submittedName>
</protein>
<gene>
    <name evidence="2" type="ORF">DVR12_10600</name>
</gene>
<keyword evidence="3" id="KW-1185">Reference proteome</keyword>
<comment type="caution">
    <text evidence="2">The sequence shown here is derived from an EMBL/GenBank/DDBJ whole genome shotgun (WGS) entry which is preliminary data.</text>
</comment>
<dbReference type="PANTHER" id="PTHR37694:SF1">
    <property type="entry name" value="SLR8022 PROTEIN"/>
    <property type="match status" value="1"/>
</dbReference>
<dbReference type="InterPro" id="IPR013096">
    <property type="entry name" value="Cupin_2"/>
</dbReference>
<evidence type="ECO:0000259" key="1">
    <source>
        <dbReference type="Pfam" id="PF07883"/>
    </source>
</evidence>
<name>A0A3E1YBQ2_9BACT</name>
<dbReference type="OrthoDB" id="959543at2"/>
<evidence type="ECO:0000313" key="3">
    <source>
        <dbReference type="Proteomes" id="UP000260644"/>
    </source>
</evidence>